<dbReference type="KEGG" id="evi:Echvi_4048"/>
<gene>
    <name evidence="1" type="ordered locus">Echvi_4048</name>
</gene>
<evidence type="ECO:0000313" key="1">
    <source>
        <dbReference type="EMBL" id="AGA80255.1"/>
    </source>
</evidence>
<keyword evidence="2" id="KW-1185">Reference proteome</keyword>
<sequence length="58" mass="6621">MGSLSVSSVKDKKMKMVLFTRFISCNKTDHSISERPLKKAKNPRQFTGLNSLKKFPSF</sequence>
<organism evidence="1 2">
    <name type="scientific">Echinicola vietnamensis (strain DSM 17526 / LMG 23754 / KMM 6221)</name>
    <dbReference type="NCBI Taxonomy" id="926556"/>
    <lineage>
        <taxon>Bacteria</taxon>
        <taxon>Pseudomonadati</taxon>
        <taxon>Bacteroidota</taxon>
        <taxon>Cytophagia</taxon>
        <taxon>Cytophagales</taxon>
        <taxon>Cyclobacteriaceae</taxon>
        <taxon>Echinicola</taxon>
    </lineage>
</organism>
<dbReference type="EMBL" id="CP003346">
    <property type="protein sequence ID" value="AGA80255.1"/>
    <property type="molecule type" value="Genomic_DNA"/>
</dbReference>
<protein>
    <submittedName>
        <fullName evidence="1">Uncharacterized protein</fullName>
    </submittedName>
</protein>
<accession>L0G5Y8</accession>
<name>L0G5Y8_ECHVK</name>
<evidence type="ECO:0000313" key="2">
    <source>
        <dbReference type="Proteomes" id="UP000010796"/>
    </source>
</evidence>
<reference evidence="2" key="1">
    <citation type="submission" date="2012-02" db="EMBL/GenBank/DDBJ databases">
        <title>The complete genome of Echinicola vietnamensis DSM 17526.</title>
        <authorList>
            <person name="Lucas S."/>
            <person name="Copeland A."/>
            <person name="Lapidus A."/>
            <person name="Glavina del Rio T."/>
            <person name="Dalin E."/>
            <person name="Tice H."/>
            <person name="Bruce D."/>
            <person name="Goodwin L."/>
            <person name="Pitluck S."/>
            <person name="Peters L."/>
            <person name="Ovchinnikova G."/>
            <person name="Teshima H."/>
            <person name="Kyrpides N."/>
            <person name="Mavromatis K."/>
            <person name="Ivanova N."/>
            <person name="Brettin T."/>
            <person name="Detter J.C."/>
            <person name="Han C."/>
            <person name="Larimer F."/>
            <person name="Land M."/>
            <person name="Hauser L."/>
            <person name="Markowitz V."/>
            <person name="Cheng J.-F."/>
            <person name="Hugenholtz P."/>
            <person name="Woyke T."/>
            <person name="Wu D."/>
            <person name="Brambilla E."/>
            <person name="Klenk H.-P."/>
            <person name="Eisen J.A."/>
        </authorList>
    </citation>
    <scope>NUCLEOTIDE SEQUENCE [LARGE SCALE GENOMIC DNA]</scope>
    <source>
        <strain evidence="2">DSM 17526 / LMG 23754 / KMM 6221</strain>
    </source>
</reference>
<dbReference type="STRING" id="926556.Echvi_4048"/>
<proteinExistence type="predicted"/>
<dbReference type="AlphaFoldDB" id="L0G5Y8"/>
<dbReference type="Proteomes" id="UP000010796">
    <property type="component" value="Chromosome"/>
</dbReference>
<dbReference type="HOGENOM" id="CLU_2972150_0_0_10"/>